<dbReference type="Gene3D" id="3.20.20.140">
    <property type="entry name" value="Metal-dependent hydrolases"/>
    <property type="match status" value="1"/>
</dbReference>
<feature type="domain" description="Amidohydrolase-related" evidence="5">
    <location>
        <begin position="48"/>
        <end position="375"/>
    </location>
</feature>
<dbReference type="InParanoid" id="Q6L353"/>
<dbReference type="PANTHER" id="PTHR11113:SF14">
    <property type="entry name" value="N-ACETYLGLUCOSAMINE-6-PHOSPHATE DEACETYLASE"/>
    <property type="match status" value="1"/>
</dbReference>
<dbReference type="EMBL" id="AE017261">
    <property type="protein sequence ID" value="AAT42598.1"/>
    <property type="molecule type" value="Genomic_DNA"/>
</dbReference>
<dbReference type="GeneID" id="2845001"/>
<evidence type="ECO:0000259" key="5">
    <source>
        <dbReference type="Pfam" id="PF01979"/>
    </source>
</evidence>
<accession>Q6L353</accession>
<evidence type="ECO:0000256" key="3">
    <source>
        <dbReference type="ARBA" id="ARBA00022801"/>
    </source>
</evidence>
<evidence type="ECO:0000256" key="4">
    <source>
        <dbReference type="ARBA" id="ARBA00023277"/>
    </source>
</evidence>
<proteinExistence type="inferred from homology"/>
<gene>
    <name evidence="6" type="ordered locus">PTO0013</name>
</gene>
<dbReference type="InterPro" id="IPR011059">
    <property type="entry name" value="Metal-dep_hydrolase_composite"/>
</dbReference>
<reference evidence="6 7" key="1">
    <citation type="journal article" date="2004" name="Proc. Natl. Acad. Sci. U.S.A.">
        <title>Genome sequence of Picrophilus torridus and its implications for life around pH 0.</title>
        <authorList>
            <person name="Futterer O."/>
            <person name="Angelov A."/>
            <person name="Liesegang H."/>
            <person name="Gottschalk G."/>
            <person name="Schleper C."/>
            <person name="Schepers B."/>
            <person name="Dock C."/>
            <person name="Antranikian G."/>
            <person name="Liebl W."/>
        </authorList>
    </citation>
    <scope>NUCLEOTIDE SEQUENCE [LARGE SCALE GENOMIC DNA]</scope>
    <source>
        <strain evidence="7">ATCC 700027 / DSM 9790 / JCM 10055 / NBRC 100828</strain>
    </source>
</reference>
<dbReference type="InterPro" id="IPR006680">
    <property type="entry name" value="Amidohydro-rel"/>
</dbReference>
<protein>
    <submittedName>
        <fullName evidence="6">N-acetylglucosamine-6-phosphate deacetylase</fullName>
        <ecNumber evidence="6">3.5.1.25</ecNumber>
    </submittedName>
</protein>
<dbReference type="RefSeq" id="WP_011176814.1">
    <property type="nucleotide sequence ID" value="NC_005877.1"/>
</dbReference>
<keyword evidence="2" id="KW-0479">Metal-binding</keyword>
<dbReference type="PaxDb" id="263820-PTO0013"/>
<keyword evidence="4" id="KW-0119">Carbohydrate metabolism</keyword>
<organism evidence="6 7">
    <name type="scientific">Picrophilus torridus (strain ATCC 700027 / DSM 9790 / JCM 10055 / NBRC 100828 / KAW 2/3)</name>
    <dbReference type="NCBI Taxonomy" id="1122961"/>
    <lineage>
        <taxon>Archaea</taxon>
        <taxon>Methanobacteriati</taxon>
        <taxon>Thermoplasmatota</taxon>
        <taxon>Thermoplasmata</taxon>
        <taxon>Thermoplasmatales</taxon>
        <taxon>Picrophilaceae</taxon>
        <taxon>Picrophilus</taxon>
    </lineage>
</organism>
<dbReference type="AlphaFoldDB" id="Q6L353"/>
<dbReference type="PANTHER" id="PTHR11113">
    <property type="entry name" value="N-ACETYLGLUCOSAMINE-6-PHOSPHATE DEACETYLASE"/>
    <property type="match status" value="1"/>
</dbReference>
<dbReference type="GO" id="GO:0046872">
    <property type="term" value="F:metal ion binding"/>
    <property type="evidence" value="ECO:0007669"/>
    <property type="project" value="UniProtKB-KW"/>
</dbReference>
<dbReference type="SUPFAM" id="SSF51338">
    <property type="entry name" value="Composite domain of metallo-dependent hydrolases"/>
    <property type="match status" value="1"/>
</dbReference>
<dbReference type="EC" id="3.5.1.25" evidence="6"/>
<dbReference type="eggNOG" id="arCOG00699">
    <property type="taxonomic scope" value="Archaea"/>
</dbReference>
<evidence type="ECO:0000313" key="6">
    <source>
        <dbReference type="EMBL" id="AAT42598.1"/>
    </source>
</evidence>
<dbReference type="PIRSF" id="PIRSF038994">
    <property type="entry name" value="NagA"/>
    <property type="match status" value="1"/>
</dbReference>
<sequence length="378" mass="41541">MNYSLLAGIIPTPDGIYNDYYINISGSMIKSITRHPDYLLKDRLNAYIAMPGFIDIHTHGYYGIDAMESNASDIHKWASMLAMHGVTSFIPACVSSPVDDIIKFIKKIEYSMSSQDVNEARIIGARSEGPYINVKKRGAHNPDFIRKIDKNEILSILNASNNTLKIIDIAPELDNFQEALSMFNSSGTIVSIGHSNADFNRASMAINSGAMLMTHFYNAMTAFNHRAPGMIDAGFLSDVFLEVIPDMHHVSWESINIMLKIRGPKRIIAITDSLSIGGTDKYSGTLGGLGIDIKDGVAWISGTETIAGSVLTMERAFKNLYEHGINIDELAEMLSGNAARLLGMENYGMIWPGMIADINIVNENIDIVNTIINGNPLK</sequence>
<dbReference type="GO" id="GO:0006046">
    <property type="term" value="P:N-acetylglucosamine catabolic process"/>
    <property type="evidence" value="ECO:0007669"/>
    <property type="project" value="TreeGrafter"/>
</dbReference>
<keyword evidence="3 6" id="KW-0378">Hydrolase</keyword>
<comment type="similarity">
    <text evidence="1">Belongs to the metallo-dependent hydrolases superfamily. NagA family.</text>
</comment>
<dbReference type="Proteomes" id="UP000000438">
    <property type="component" value="Chromosome"/>
</dbReference>
<dbReference type="OrthoDB" id="24954at2157"/>
<dbReference type="InterPro" id="IPR003764">
    <property type="entry name" value="GlcNAc_6-P_deAcase"/>
</dbReference>
<evidence type="ECO:0000256" key="1">
    <source>
        <dbReference type="ARBA" id="ARBA00010716"/>
    </source>
</evidence>
<dbReference type="SUPFAM" id="SSF51556">
    <property type="entry name" value="Metallo-dependent hydrolases"/>
    <property type="match status" value="1"/>
</dbReference>
<dbReference type="STRING" id="263820.PTO0013"/>
<dbReference type="InterPro" id="IPR032466">
    <property type="entry name" value="Metal_Hydrolase"/>
</dbReference>
<dbReference type="GO" id="GO:0008448">
    <property type="term" value="F:N-acetylglucosamine-6-phosphate deacetylase activity"/>
    <property type="evidence" value="ECO:0007669"/>
    <property type="project" value="UniProtKB-EC"/>
</dbReference>
<dbReference type="KEGG" id="pto:PTO0013"/>
<dbReference type="NCBIfam" id="TIGR00221">
    <property type="entry name" value="nagA"/>
    <property type="match status" value="1"/>
</dbReference>
<dbReference type="HOGENOM" id="CLU_032482_2_0_2"/>
<evidence type="ECO:0000313" key="7">
    <source>
        <dbReference type="Proteomes" id="UP000000438"/>
    </source>
</evidence>
<dbReference type="Gene3D" id="2.30.40.10">
    <property type="entry name" value="Urease, subunit C, domain 1"/>
    <property type="match status" value="1"/>
</dbReference>
<evidence type="ECO:0000256" key="2">
    <source>
        <dbReference type="ARBA" id="ARBA00022723"/>
    </source>
</evidence>
<name>Q6L353_PICTO</name>
<dbReference type="FunCoup" id="Q6L353">
    <property type="interactions" value="46"/>
</dbReference>
<dbReference type="Pfam" id="PF01979">
    <property type="entry name" value="Amidohydro_1"/>
    <property type="match status" value="1"/>
</dbReference>